<dbReference type="Proteomes" id="UP000237608">
    <property type="component" value="Unassembled WGS sequence"/>
</dbReference>
<keyword evidence="2" id="KW-1185">Reference proteome</keyword>
<reference evidence="1 2" key="1">
    <citation type="submission" date="2016-12" db="EMBL/GenBank/DDBJ databases">
        <title>Trade-off between light-utilization and light-protection in marine flavobacteria.</title>
        <authorList>
            <person name="Kumagai Y."/>
            <person name="Yoshizawa S."/>
            <person name="Kogure K."/>
            <person name="Iwasaki W."/>
        </authorList>
    </citation>
    <scope>NUCLEOTIDE SEQUENCE [LARGE SCALE GENOMIC DNA]</scope>
    <source>
        <strain evidence="1 2">KCTC 22729</strain>
    </source>
</reference>
<protein>
    <submittedName>
        <fullName evidence="1">Uncharacterized protein</fullName>
    </submittedName>
</protein>
<evidence type="ECO:0000313" key="2">
    <source>
        <dbReference type="Proteomes" id="UP000237608"/>
    </source>
</evidence>
<proteinExistence type="predicted"/>
<accession>A0A2S7W951</accession>
<evidence type="ECO:0000313" key="1">
    <source>
        <dbReference type="EMBL" id="PQJ74165.1"/>
    </source>
</evidence>
<comment type="caution">
    <text evidence="1">The sequence shown here is derived from an EMBL/GenBank/DDBJ whole genome shotgun (WGS) entry which is preliminary data.</text>
</comment>
<dbReference type="EMBL" id="MSCL01000001">
    <property type="protein sequence ID" value="PQJ74165.1"/>
    <property type="molecule type" value="Genomic_DNA"/>
</dbReference>
<dbReference type="OrthoDB" id="756944at2"/>
<gene>
    <name evidence="1" type="ORF">BTO13_02245</name>
</gene>
<sequence>MMKKLTIIGICLLFINCASLPKIESEDLQHITEKNIAKLNGIYSNFAENSEKYIHLTLSGRLTSLKLKDTISEVKIEVLNDKEIRFSFLQNQMEIDSKIVKYKLQNDGFLLLRNKNFRLHGIPWIFGDYEIRKYEFGLSKSGSLIMNGIEKREGAHLIILWSPSNNYKFTDIYGKK</sequence>
<dbReference type="AlphaFoldDB" id="A0A2S7W951"/>
<organism evidence="1 2">
    <name type="scientific">Polaribacter gangjinensis</name>
    <dbReference type="NCBI Taxonomy" id="574710"/>
    <lineage>
        <taxon>Bacteria</taxon>
        <taxon>Pseudomonadati</taxon>
        <taxon>Bacteroidota</taxon>
        <taxon>Flavobacteriia</taxon>
        <taxon>Flavobacteriales</taxon>
        <taxon>Flavobacteriaceae</taxon>
    </lineage>
</organism>
<name>A0A2S7W951_9FLAO</name>
<dbReference type="RefSeq" id="WP_105045316.1">
    <property type="nucleotide sequence ID" value="NZ_CP150662.1"/>
</dbReference>